<dbReference type="RefSeq" id="WP_265990421.1">
    <property type="nucleotide sequence ID" value="NZ_CP110973.1"/>
</dbReference>
<comment type="caution">
    <text evidence="2">The sequence shown here is derived from an EMBL/GenBank/DDBJ whole genome shotgun (WGS) entry which is preliminary data.</text>
</comment>
<keyword evidence="3" id="KW-1185">Reference proteome</keyword>
<keyword evidence="1" id="KW-0732">Signal</keyword>
<name>A0ABW3QDT8_9BACT</name>
<evidence type="ECO:0000256" key="1">
    <source>
        <dbReference type="SAM" id="SignalP"/>
    </source>
</evidence>
<dbReference type="Proteomes" id="UP001597116">
    <property type="component" value="Unassembled WGS sequence"/>
</dbReference>
<reference evidence="3" key="1">
    <citation type="journal article" date="2019" name="Int. J. Syst. Evol. Microbiol.">
        <title>The Global Catalogue of Microorganisms (GCM) 10K type strain sequencing project: providing services to taxonomists for standard genome sequencing and annotation.</title>
        <authorList>
            <consortium name="The Broad Institute Genomics Platform"/>
            <consortium name="The Broad Institute Genome Sequencing Center for Infectious Disease"/>
            <person name="Wu L."/>
            <person name="Ma J."/>
        </authorList>
    </citation>
    <scope>NUCLEOTIDE SEQUENCE [LARGE SCALE GENOMIC DNA]</scope>
    <source>
        <strain evidence="3">CCUG 55608</strain>
    </source>
</reference>
<accession>A0ABW3QDT8</accession>
<evidence type="ECO:0000313" key="3">
    <source>
        <dbReference type="Proteomes" id="UP001597116"/>
    </source>
</evidence>
<feature type="chain" id="PRO_5046479483" description="DUF3575 domain-containing protein" evidence="1">
    <location>
        <begin position="22"/>
        <end position="226"/>
    </location>
</feature>
<sequence length="226" mass="25680">MMKNFSLILLLLVATLRGAQAQRQEISVSPVGFVHPKFQVVQYERYLGRLNSVVISAYHNSSQHGHALLLPPRVDRFRATKLGIGYRRYYDLQNNILDLFASVRVLGDYSVLQLEQVPRYAIPADSLRAAGFSLAADFSVGGKFYLFRRVTLAGALGFQSIAKLFSTQNITQHPDYWNGYYWTNDNQTWDYKRNVTANFRKGWRPSVQVTLGVVLGKLAKNTSLKK</sequence>
<proteinExistence type="predicted"/>
<feature type="signal peptide" evidence="1">
    <location>
        <begin position="1"/>
        <end position="21"/>
    </location>
</feature>
<gene>
    <name evidence="2" type="ORF">ACFQ4C_01400</name>
</gene>
<evidence type="ECO:0000313" key="2">
    <source>
        <dbReference type="EMBL" id="MFD1139739.1"/>
    </source>
</evidence>
<protein>
    <recommendedName>
        <fullName evidence="4">DUF3575 domain-containing protein</fullName>
    </recommendedName>
</protein>
<evidence type="ECO:0008006" key="4">
    <source>
        <dbReference type="Google" id="ProtNLM"/>
    </source>
</evidence>
<organism evidence="2 3">
    <name type="scientific">Larkinella insperata</name>
    <dbReference type="NCBI Taxonomy" id="332158"/>
    <lineage>
        <taxon>Bacteria</taxon>
        <taxon>Pseudomonadati</taxon>
        <taxon>Bacteroidota</taxon>
        <taxon>Cytophagia</taxon>
        <taxon>Cytophagales</taxon>
        <taxon>Spirosomataceae</taxon>
        <taxon>Larkinella</taxon>
    </lineage>
</organism>
<dbReference type="EMBL" id="JBHTLP010000001">
    <property type="protein sequence ID" value="MFD1139739.1"/>
    <property type="molecule type" value="Genomic_DNA"/>
</dbReference>